<feature type="compositionally biased region" description="Gly residues" evidence="1">
    <location>
        <begin position="39"/>
        <end position="52"/>
    </location>
</feature>
<evidence type="ECO:0000313" key="3">
    <source>
        <dbReference type="Proteomes" id="UP001163046"/>
    </source>
</evidence>
<feature type="non-terminal residue" evidence="2">
    <location>
        <position position="1"/>
    </location>
</feature>
<sequence>LTRTGTNKQCPEWAKEGKWKEADVPQKKCKKSCDLCDGGGGADGGGGGGGGSYVTKRLVN</sequence>
<dbReference type="EMBL" id="MU826784">
    <property type="protein sequence ID" value="KAJ7375530.1"/>
    <property type="molecule type" value="Genomic_DNA"/>
</dbReference>
<name>A0A9W9Z5W1_9CNID</name>
<accession>A0A9W9Z5W1</accession>
<evidence type="ECO:0000313" key="2">
    <source>
        <dbReference type="EMBL" id="KAJ7375530.1"/>
    </source>
</evidence>
<evidence type="ECO:0000256" key="1">
    <source>
        <dbReference type="SAM" id="MobiDB-lite"/>
    </source>
</evidence>
<dbReference type="AlphaFoldDB" id="A0A9W9Z5W1"/>
<reference evidence="2" key="1">
    <citation type="submission" date="2023-01" db="EMBL/GenBank/DDBJ databases">
        <title>Genome assembly of the deep-sea coral Lophelia pertusa.</title>
        <authorList>
            <person name="Herrera S."/>
            <person name="Cordes E."/>
        </authorList>
    </citation>
    <scope>NUCLEOTIDE SEQUENCE</scope>
    <source>
        <strain evidence="2">USNM1676648</strain>
        <tissue evidence="2">Polyp</tissue>
    </source>
</reference>
<comment type="caution">
    <text evidence="2">The sequence shown here is derived from an EMBL/GenBank/DDBJ whole genome shotgun (WGS) entry which is preliminary data.</text>
</comment>
<dbReference type="Proteomes" id="UP001163046">
    <property type="component" value="Unassembled WGS sequence"/>
</dbReference>
<organism evidence="2 3">
    <name type="scientific">Desmophyllum pertusum</name>
    <dbReference type="NCBI Taxonomy" id="174260"/>
    <lineage>
        <taxon>Eukaryota</taxon>
        <taxon>Metazoa</taxon>
        <taxon>Cnidaria</taxon>
        <taxon>Anthozoa</taxon>
        <taxon>Hexacorallia</taxon>
        <taxon>Scleractinia</taxon>
        <taxon>Caryophylliina</taxon>
        <taxon>Caryophylliidae</taxon>
        <taxon>Desmophyllum</taxon>
    </lineage>
</organism>
<gene>
    <name evidence="2" type="ORF">OS493_040595</name>
</gene>
<protein>
    <recommendedName>
        <fullName evidence="4">ShKT domain-containing protein</fullName>
    </recommendedName>
</protein>
<keyword evidence="3" id="KW-1185">Reference proteome</keyword>
<feature type="region of interest" description="Disordered" evidence="1">
    <location>
        <begin position="39"/>
        <end position="60"/>
    </location>
</feature>
<evidence type="ECO:0008006" key="4">
    <source>
        <dbReference type="Google" id="ProtNLM"/>
    </source>
</evidence>
<proteinExistence type="predicted"/>